<dbReference type="RefSeq" id="WP_207325641.1">
    <property type="nucleotide sequence ID" value="NZ_CP071504.1"/>
</dbReference>
<dbReference type="GO" id="GO:0008081">
    <property type="term" value="F:phosphoric diester hydrolase activity"/>
    <property type="evidence" value="ECO:0007669"/>
    <property type="project" value="UniProtKB-ARBA"/>
</dbReference>
<dbReference type="KEGG" id="scyp:JYB88_04615"/>
<dbReference type="Proteomes" id="UP000663281">
    <property type="component" value="Chromosome"/>
</dbReference>
<dbReference type="PANTHER" id="PTHR43155:SF2">
    <property type="entry name" value="CYCLIC DI-GMP PHOSPHODIESTERASE PA4108"/>
    <property type="match status" value="1"/>
</dbReference>
<dbReference type="Gene3D" id="1.10.3210.10">
    <property type="entry name" value="Hypothetical protein af1432"/>
    <property type="match status" value="1"/>
</dbReference>
<dbReference type="PROSITE" id="PS51832">
    <property type="entry name" value="HD_GYP"/>
    <property type="match status" value="1"/>
</dbReference>
<dbReference type="SUPFAM" id="SSF109604">
    <property type="entry name" value="HD-domain/PDEase-like"/>
    <property type="match status" value="1"/>
</dbReference>
<proteinExistence type="predicted"/>
<dbReference type="InterPro" id="IPR037522">
    <property type="entry name" value="HD_GYP_dom"/>
</dbReference>
<dbReference type="CDD" id="cd00077">
    <property type="entry name" value="HDc"/>
    <property type="match status" value="1"/>
</dbReference>
<dbReference type="Pfam" id="PF11871">
    <property type="entry name" value="DUF3391"/>
    <property type="match status" value="1"/>
</dbReference>
<keyword evidence="3" id="KW-1185">Reference proteome</keyword>
<dbReference type="EMBL" id="CP071504">
    <property type="protein sequence ID" value="QSX30934.1"/>
    <property type="molecule type" value="Genomic_DNA"/>
</dbReference>
<gene>
    <name evidence="2" type="ORF">JYB88_04615</name>
</gene>
<evidence type="ECO:0000313" key="2">
    <source>
        <dbReference type="EMBL" id="QSX30934.1"/>
    </source>
</evidence>
<sequence length="423" mass="46778">MLKEHNIAEVSVGMYVVEITAPKDKFRLRSQGWLESERVIEALRRKGVERLLIDGSKTRDAEPLVAQASTETQAAPLKKTVAPREVKTPKPATASAAVPGAVKNGSRGLAKEEIIKAKQVFDESKAIQKGLFHNAQHGLPLDMPSVNKITSESTEVIFNNPDALACVINIRKKDEYLLEHSVAVSVLMTMFAVYLKLDKDIIQQLAIGAYLHDVGKIMVPDAILNKPGKLSDMEFEVMKSHASHSIAIMRKTPGLSPLSLEVAALHHEKLNGKGYPMGVSSEQISSYGRMISICDIFDALTANRCYKDGYSQVKAFNILRALAANNELDAELVDQFIRCMGVYPVGSVVQLESNRLAIVESRNAHDPIRPRVRPFYHISPKRFEVGEDIDLATVTDDLIVKCVRADDFNLDMQEILDLLAHEG</sequence>
<evidence type="ECO:0000259" key="1">
    <source>
        <dbReference type="PROSITE" id="PS51832"/>
    </source>
</evidence>
<dbReference type="Pfam" id="PF13487">
    <property type="entry name" value="HD_5"/>
    <property type="match status" value="1"/>
</dbReference>
<name>A0A974XM62_9GAMM</name>
<dbReference type="InterPro" id="IPR003607">
    <property type="entry name" value="HD/PDEase_dom"/>
</dbReference>
<organism evidence="2 3">
    <name type="scientific">Shewanella cyperi</name>
    <dbReference type="NCBI Taxonomy" id="2814292"/>
    <lineage>
        <taxon>Bacteria</taxon>
        <taxon>Pseudomonadati</taxon>
        <taxon>Pseudomonadota</taxon>
        <taxon>Gammaproteobacteria</taxon>
        <taxon>Alteromonadales</taxon>
        <taxon>Shewanellaceae</taxon>
        <taxon>Shewanella</taxon>
    </lineage>
</organism>
<accession>A0A974XM62</accession>
<feature type="domain" description="HD-GYP" evidence="1">
    <location>
        <begin position="155"/>
        <end position="352"/>
    </location>
</feature>
<evidence type="ECO:0000313" key="3">
    <source>
        <dbReference type="Proteomes" id="UP000663281"/>
    </source>
</evidence>
<reference evidence="2 3" key="1">
    <citation type="submission" date="2021-03" db="EMBL/GenBank/DDBJ databases">
        <title>Novel species identification of genus Shewanella.</title>
        <authorList>
            <person name="Liu G."/>
            <person name="Zhang Q."/>
        </authorList>
    </citation>
    <scope>NUCLEOTIDE SEQUENCE [LARGE SCALE GENOMIC DNA]</scope>
    <source>
        <strain evidence="2 3">FJAT-53726</strain>
    </source>
</reference>
<dbReference type="InterPro" id="IPR021812">
    <property type="entry name" value="DUF3391"/>
</dbReference>
<dbReference type="SMART" id="SM00471">
    <property type="entry name" value="HDc"/>
    <property type="match status" value="1"/>
</dbReference>
<protein>
    <submittedName>
        <fullName evidence="2">HD-GYP domain-containing protein</fullName>
    </submittedName>
</protein>
<dbReference type="AlphaFoldDB" id="A0A974XM62"/>
<dbReference type="PANTHER" id="PTHR43155">
    <property type="entry name" value="CYCLIC DI-GMP PHOSPHODIESTERASE PA4108-RELATED"/>
    <property type="match status" value="1"/>
</dbReference>